<evidence type="ECO:0000313" key="5">
    <source>
        <dbReference type="Proteomes" id="UP001396334"/>
    </source>
</evidence>
<evidence type="ECO:0000256" key="2">
    <source>
        <dbReference type="SAM" id="MobiDB-lite"/>
    </source>
</evidence>
<reference evidence="4 5" key="1">
    <citation type="journal article" date="2024" name="G3 (Bethesda)">
        <title>Genome assembly of Hibiscus sabdariffa L. provides insights into metabolisms of medicinal natural products.</title>
        <authorList>
            <person name="Kim T."/>
        </authorList>
    </citation>
    <scope>NUCLEOTIDE SEQUENCE [LARGE SCALE GENOMIC DNA]</scope>
    <source>
        <strain evidence="4">TK-2024</strain>
        <tissue evidence="4">Old leaves</tissue>
    </source>
</reference>
<dbReference type="Proteomes" id="UP001396334">
    <property type="component" value="Unassembled WGS sequence"/>
</dbReference>
<dbReference type="InterPro" id="IPR039777">
    <property type="entry name" value="IFRD"/>
</dbReference>
<keyword evidence="5" id="KW-1185">Reference proteome</keyword>
<dbReference type="InterPro" id="IPR016024">
    <property type="entry name" value="ARM-type_fold"/>
</dbReference>
<evidence type="ECO:0000313" key="4">
    <source>
        <dbReference type="EMBL" id="KAK8973110.1"/>
    </source>
</evidence>
<feature type="domain" description="Interferon-related developmental regulator N-terminal" evidence="3">
    <location>
        <begin position="100"/>
        <end position="344"/>
    </location>
</feature>
<evidence type="ECO:0000259" key="3">
    <source>
        <dbReference type="Pfam" id="PF05004"/>
    </source>
</evidence>
<feature type="region of interest" description="Disordered" evidence="2">
    <location>
        <begin position="1"/>
        <end position="68"/>
    </location>
</feature>
<protein>
    <recommendedName>
        <fullName evidence="3">Interferon-related developmental regulator N-terminal domain-containing protein</fullName>
    </recommendedName>
</protein>
<name>A0ABR2NAQ0_9ROSI</name>
<sequence>MGQKTYGICSHKQIRKPSKRSIRRHNNDTNDDNGDSDNSRIRRGTRQTQLPSKSRNRHHNHDDDDSGDSNNCRICCRRGIRPSRLQSKSCIRFHIYDNNKNNRDSNNSLIQPIDIDYYFTQLWEKRVAAREEALSKIVKALVHSIELDFVEENFVTMTYYCLRCIRKSRVAQELENAVYAIGLVAMITEYVGKSHEAYIDVFYAVSNGLKSNVDIIKVLECLAIVTFFGASNSDETEKAMQLTWSFILPYCSTSKKKEHSPAILAAAISAWTFLLTTLDGWRLSYKIWQGATSCFSNLLNEEDETVCAAAREALALISESNCMEKFSTKAKDSEKLPESVTCIQKCKYYCETINDQKLILTSQSQIIQMKYIRQFLGEEGFIKHMMENENLHDVFEFSPEISNSCSDELYEPEREEVQVRFYQRPIPIPEDNSLLPFVSREDKQIQKRMTKSGNSNLNKARTLLLNKKRCIREEENDYFAD</sequence>
<dbReference type="InterPro" id="IPR007701">
    <property type="entry name" value="Interferon-rel_develop_reg_N"/>
</dbReference>
<dbReference type="SUPFAM" id="SSF48371">
    <property type="entry name" value="ARM repeat"/>
    <property type="match status" value="1"/>
</dbReference>
<proteinExistence type="inferred from homology"/>
<dbReference type="PANTHER" id="PTHR12354:SF13">
    <property type="entry name" value="DEVELOPMENTAL REGULATOR FAMILY PROTEIN _ IFRD FAMILY PROTEIN, PUTATIVE-RELATED"/>
    <property type="match status" value="1"/>
</dbReference>
<comment type="caution">
    <text evidence="4">The sequence shown here is derived from an EMBL/GenBank/DDBJ whole genome shotgun (WGS) entry which is preliminary data.</text>
</comment>
<dbReference type="PANTHER" id="PTHR12354">
    <property type="entry name" value="INTERFERON-RELATED DEVELOPMENTAL REGULATOR"/>
    <property type="match status" value="1"/>
</dbReference>
<dbReference type="EMBL" id="JBBPBN010000192">
    <property type="protein sequence ID" value="KAK8973110.1"/>
    <property type="molecule type" value="Genomic_DNA"/>
</dbReference>
<gene>
    <name evidence="4" type="ORF">V6N11_049459</name>
</gene>
<feature type="compositionally biased region" description="Basic residues" evidence="2">
    <location>
        <begin position="12"/>
        <end position="24"/>
    </location>
</feature>
<evidence type="ECO:0000256" key="1">
    <source>
        <dbReference type="ARBA" id="ARBA00008828"/>
    </source>
</evidence>
<accession>A0ABR2NAQ0</accession>
<comment type="similarity">
    <text evidence="1">Belongs to the IFRD family.</text>
</comment>
<dbReference type="Pfam" id="PF05004">
    <property type="entry name" value="IFRD"/>
    <property type="match status" value="1"/>
</dbReference>
<organism evidence="4 5">
    <name type="scientific">Hibiscus sabdariffa</name>
    <name type="common">roselle</name>
    <dbReference type="NCBI Taxonomy" id="183260"/>
    <lineage>
        <taxon>Eukaryota</taxon>
        <taxon>Viridiplantae</taxon>
        <taxon>Streptophyta</taxon>
        <taxon>Embryophyta</taxon>
        <taxon>Tracheophyta</taxon>
        <taxon>Spermatophyta</taxon>
        <taxon>Magnoliopsida</taxon>
        <taxon>eudicotyledons</taxon>
        <taxon>Gunneridae</taxon>
        <taxon>Pentapetalae</taxon>
        <taxon>rosids</taxon>
        <taxon>malvids</taxon>
        <taxon>Malvales</taxon>
        <taxon>Malvaceae</taxon>
        <taxon>Malvoideae</taxon>
        <taxon>Hibiscus</taxon>
    </lineage>
</organism>